<dbReference type="GO" id="GO:0008270">
    <property type="term" value="F:zinc ion binding"/>
    <property type="evidence" value="ECO:0007669"/>
    <property type="project" value="UniProtKB-KW"/>
</dbReference>
<protein>
    <recommendedName>
        <fullName evidence="5">RING-type domain-containing protein</fullName>
    </recommendedName>
</protein>
<evidence type="ECO:0000313" key="7">
    <source>
        <dbReference type="Proteomes" id="UP001153636"/>
    </source>
</evidence>
<comment type="similarity">
    <text evidence="1">Belongs to the IAP family.</text>
</comment>
<accession>A0A9P0GEU6</accession>
<dbReference type="GO" id="GO:0005634">
    <property type="term" value="C:nucleus"/>
    <property type="evidence" value="ECO:0007669"/>
    <property type="project" value="TreeGrafter"/>
</dbReference>
<dbReference type="PANTHER" id="PTHR10044:SF139">
    <property type="entry name" value="DEATH-ASSOCIATED INHIBITOR OF APOPTOSIS 2"/>
    <property type="match status" value="1"/>
</dbReference>
<dbReference type="InterPro" id="IPR050784">
    <property type="entry name" value="IAP"/>
</dbReference>
<name>A0A9P0GEU6_9CUCU</name>
<keyword evidence="2 4" id="KW-0479">Metal-binding</keyword>
<dbReference type="OrthoDB" id="10037309at2759"/>
<dbReference type="SMART" id="SM00238">
    <property type="entry name" value="BIR"/>
    <property type="match status" value="1"/>
</dbReference>
<dbReference type="SUPFAM" id="SSF57924">
    <property type="entry name" value="Inhibitor of apoptosis (IAP) repeat"/>
    <property type="match status" value="2"/>
</dbReference>
<keyword evidence="3" id="KW-0862">Zinc</keyword>
<evidence type="ECO:0000256" key="4">
    <source>
        <dbReference type="PROSITE-ProRule" id="PRU00175"/>
    </source>
</evidence>
<dbReference type="AlphaFoldDB" id="A0A9P0GEU6"/>
<evidence type="ECO:0000256" key="2">
    <source>
        <dbReference type="ARBA" id="ARBA00022771"/>
    </source>
</evidence>
<proteinExistence type="inferred from homology"/>
<dbReference type="Pfam" id="PF13920">
    <property type="entry name" value="zf-C3HC4_3"/>
    <property type="match status" value="1"/>
</dbReference>
<organism evidence="6 7">
    <name type="scientific">Psylliodes chrysocephalus</name>
    <dbReference type="NCBI Taxonomy" id="3402493"/>
    <lineage>
        <taxon>Eukaryota</taxon>
        <taxon>Metazoa</taxon>
        <taxon>Ecdysozoa</taxon>
        <taxon>Arthropoda</taxon>
        <taxon>Hexapoda</taxon>
        <taxon>Insecta</taxon>
        <taxon>Pterygota</taxon>
        <taxon>Neoptera</taxon>
        <taxon>Endopterygota</taxon>
        <taxon>Coleoptera</taxon>
        <taxon>Polyphaga</taxon>
        <taxon>Cucujiformia</taxon>
        <taxon>Chrysomeloidea</taxon>
        <taxon>Chrysomelidae</taxon>
        <taxon>Galerucinae</taxon>
        <taxon>Alticini</taxon>
        <taxon>Psylliodes</taxon>
    </lineage>
</organism>
<sequence length="269" mass="31244">MIFVRPLSALKISTKLLRKNSRIDIFNFLDMDDLQFTRLQTFTKWPLYLNPKPILLAAGGFIYSGTGDRCICMICGLSLKNWKSSDIPIDIHMKKKPNCRFISSFNELQKMKFYHERLKTFLNYSKKPNIDPCRYVSVGFYCKDDEMRYITYKDFSKYVTRLESFKNRPVQTHPLKKVNPHAASREGFLYPGVDAYIIHESRCDFISDNNNSDDNDENDRLLCKICLEAEIDAVFQPCGHAAACITCATKIRDCCICRCKLEASIRIYI</sequence>
<evidence type="ECO:0000259" key="5">
    <source>
        <dbReference type="PROSITE" id="PS50089"/>
    </source>
</evidence>
<keyword evidence="2 4" id="KW-0863">Zinc-finger</keyword>
<dbReference type="EMBL" id="OV651814">
    <property type="protein sequence ID" value="CAH1106807.1"/>
    <property type="molecule type" value="Genomic_DNA"/>
</dbReference>
<evidence type="ECO:0000256" key="1">
    <source>
        <dbReference type="ARBA" id="ARBA00006672"/>
    </source>
</evidence>
<evidence type="ECO:0000313" key="6">
    <source>
        <dbReference type="EMBL" id="CAH1106807.1"/>
    </source>
</evidence>
<dbReference type="Pfam" id="PF00653">
    <property type="entry name" value="BIR"/>
    <property type="match status" value="1"/>
</dbReference>
<feature type="domain" description="RING-type" evidence="5">
    <location>
        <begin position="223"/>
        <end position="258"/>
    </location>
</feature>
<dbReference type="GO" id="GO:0051726">
    <property type="term" value="P:regulation of cell cycle"/>
    <property type="evidence" value="ECO:0007669"/>
    <property type="project" value="TreeGrafter"/>
</dbReference>
<keyword evidence="7" id="KW-1185">Reference proteome</keyword>
<dbReference type="PANTHER" id="PTHR10044">
    <property type="entry name" value="INHIBITOR OF APOPTOSIS"/>
    <property type="match status" value="1"/>
</dbReference>
<dbReference type="GO" id="GO:0005737">
    <property type="term" value="C:cytoplasm"/>
    <property type="evidence" value="ECO:0007669"/>
    <property type="project" value="TreeGrafter"/>
</dbReference>
<reference evidence="6" key="1">
    <citation type="submission" date="2022-01" db="EMBL/GenBank/DDBJ databases">
        <authorList>
            <person name="King R."/>
        </authorList>
    </citation>
    <scope>NUCLEOTIDE SEQUENCE</scope>
</reference>
<dbReference type="InterPro" id="IPR013083">
    <property type="entry name" value="Znf_RING/FYVE/PHD"/>
</dbReference>
<dbReference type="InterPro" id="IPR001841">
    <property type="entry name" value="Znf_RING"/>
</dbReference>
<dbReference type="Gene3D" id="3.30.40.10">
    <property type="entry name" value="Zinc/RING finger domain, C3HC4 (zinc finger)"/>
    <property type="match status" value="1"/>
</dbReference>
<dbReference type="Proteomes" id="UP001153636">
    <property type="component" value="Chromosome 2"/>
</dbReference>
<evidence type="ECO:0000256" key="3">
    <source>
        <dbReference type="ARBA" id="ARBA00022833"/>
    </source>
</evidence>
<gene>
    <name evidence="6" type="ORF">PSYICH_LOCUS7411</name>
</gene>
<dbReference type="PROSITE" id="PS50143">
    <property type="entry name" value="BIR_REPEAT_2"/>
    <property type="match status" value="1"/>
</dbReference>
<dbReference type="Gene3D" id="1.10.1170.10">
    <property type="entry name" value="Inhibitor Of Apoptosis Protein (2mihbC-IAP-1), Chain A"/>
    <property type="match status" value="1"/>
</dbReference>
<dbReference type="CDD" id="cd00022">
    <property type="entry name" value="BIR"/>
    <property type="match status" value="1"/>
</dbReference>
<dbReference type="InterPro" id="IPR001370">
    <property type="entry name" value="BIR_rpt"/>
</dbReference>
<dbReference type="PROSITE" id="PS50089">
    <property type="entry name" value="ZF_RING_2"/>
    <property type="match status" value="1"/>
</dbReference>